<comment type="caution">
    <text evidence="2">The sequence shown here is derived from an EMBL/GenBank/DDBJ whole genome shotgun (WGS) entry which is preliminary data.</text>
</comment>
<keyword evidence="1" id="KW-0732">Signal</keyword>
<evidence type="ECO:0008006" key="4">
    <source>
        <dbReference type="Google" id="ProtNLM"/>
    </source>
</evidence>
<dbReference type="InterPro" id="IPR011004">
    <property type="entry name" value="Trimer_LpxA-like_sf"/>
</dbReference>
<evidence type="ECO:0000313" key="3">
    <source>
        <dbReference type="Proteomes" id="UP000664654"/>
    </source>
</evidence>
<organism evidence="2 3">
    <name type="scientific">Bowmanella dokdonensis</name>
    <dbReference type="NCBI Taxonomy" id="751969"/>
    <lineage>
        <taxon>Bacteria</taxon>
        <taxon>Pseudomonadati</taxon>
        <taxon>Pseudomonadota</taxon>
        <taxon>Gammaproteobacteria</taxon>
        <taxon>Alteromonadales</taxon>
        <taxon>Alteromonadaceae</taxon>
        <taxon>Bowmanella</taxon>
    </lineage>
</organism>
<gene>
    <name evidence="2" type="ORF">J0A66_01270</name>
</gene>
<accession>A0A939DK83</accession>
<dbReference type="InterPro" id="IPR012332">
    <property type="entry name" value="Autotransporter_pectin_lyase_C"/>
</dbReference>
<dbReference type="Proteomes" id="UP000664654">
    <property type="component" value="Unassembled WGS sequence"/>
</dbReference>
<evidence type="ECO:0000256" key="1">
    <source>
        <dbReference type="SAM" id="SignalP"/>
    </source>
</evidence>
<dbReference type="SUPFAM" id="SSF51161">
    <property type="entry name" value="Trimeric LpxA-like enzymes"/>
    <property type="match status" value="1"/>
</dbReference>
<feature type="signal peptide" evidence="1">
    <location>
        <begin position="1"/>
        <end position="20"/>
    </location>
</feature>
<sequence>MKNIKFACFVPLLASATLLSGCIIHVDGQGRNGDVSGVFGSIELDEGSQANNLSTVNGGIEIDSRSKVRHVSTVNGGIELGDEVSLASAETVNGGIEAGTQLRVEEDLSTVNGEVLLGKGADVGGSISTVNGDISLDDSRVGRNLETQTGDIRLSGNTLVEGDIVFTARRDNSFFKWGSDETPELHITASASVGGQIILQRPVNLHFENAALHDKVVRRFSRE</sequence>
<protein>
    <recommendedName>
        <fullName evidence="4">Lipoprotein</fullName>
    </recommendedName>
</protein>
<dbReference type="EMBL" id="JAFKCV010000001">
    <property type="protein sequence ID" value="MBN7823842.1"/>
    <property type="molecule type" value="Genomic_DNA"/>
</dbReference>
<dbReference type="Gene3D" id="2.160.20.20">
    <property type="match status" value="1"/>
</dbReference>
<evidence type="ECO:0000313" key="2">
    <source>
        <dbReference type="EMBL" id="MBN7823842.1"/>
    </source>
</evidence>
<reference evidence="2" key="1">
    <citation type="submission" date="2021-03" db="EMBL/GenBank/DDBJ databases">
        <title>novel species isolated from a fishpond in China.</title>
        <authorList>
            <person name="Lu H."/>
            <person name="Cai Z."/>
        </authorList>
    </citation>
    <scope>NUCLEOTIDE SEQUENCE</scope>
    <source>
        <strain evidence="2">JCM 30855</strain>
    </source>
</reference>
<name>A0A939DK83_9ALTE</name>
<keyword evidence="3" id="KW-1185">Reference proteome</keyword>
<dbReference type="AlphaFoldDB" id="A0A939DK83"/>
<dbReference type="RefSeq" id="WP_206571952.1">
    <property type="nucleotide sequence ID" value="NZ_JAFKCV010000001.1"/>
</dbReference>
<proteinExistence type="predicted"/>
<feature type="chain" id="PRO_5036838027" description="Lipoprotein" evidence="1">
    <location>
        <begin position="21"/>
        <end position="223"/>
    </location>
</feature>
<dbReference type="PROSITE" id="PS51257">
    <property type="entry name" value="PROKAR_LIPOPROTEIN"/>
    <property type="match status" value="1"/>
</dbReference>